<reference evidence="1" key="1">
    <citation type="submission" date="2020-04" db="EMBL/GenBank/DDBJ databases">
        <authorList>
            <person name="Zhang T."/>
        </authorList>
    </citation>
    <scope>NUCLEOTIDE SEQUENCE</scope>
    <source>
        <strain evidence="1">HKST-UBA10</strain>
    </source>
</reference>
<sequence>LSEARKYKLNLIVANQYIAQIDPRIRDAVFGNVGSIASFKVGVTDAEYLQNEFYPVFNQNDLINLENVNAYVKMIVNGETPAPFSISTWFDLKKRYPPNLEVGEMIKELSRLRYGRDREMVEADIRNRSQLG</sequence>
<feature type="non-terminal residue" evidence="1">
    <location>
        <position position="1"/>
    </location>
</feature>
<dbReference type="InterPro" id="IPR027417">
    <property type="entry name" value="P-loop_NTPase"/>
</dbReference>
<organism evidence="1 2">
    <name type="scientific">Candidatus Dojkabacteria bacterium</name>
    <dbReference type="NCBI Taxonomy" id="2099670"/>
    <lineage>
        <taxon>Bacteria</taxon>
        <taxon>Candidatus Dojkabacteria</taxon>
    </lineage>
</organism>
<evidence type="ECO:0000313" key="2">
    <source>
        <dbReference type="Proteomes" id="UP000782843"/>
    </source>
</evidence>
<evidence type="ECO:0000313" key="1">
    <source>
        <dbReference type="EMBL" id="MCA9382367.1"/>
    </source>
</evidence>
<dbReference type="Gene3D" id="3.40.50.300">
    <property type="entry name" value="P-loop containing nucleotide triphosphate hydrolases"/>
    <property type="match status" value="1"/>
</dbReference>
<protein>
    <submittedName>
        <fullName evidence="1">Uncharacterized protein</fullName>
    </submittedName>
</protein>
<name>A0A955L3W7_9BACT</name>
<reference evidence="1" key="2">
    <citation type="journal article" date="2021" name="Microbiome">
        <title>Successional dynamics and alternative stable states in a saline activated sludge microbial community over 9 years.</title>
        <authorList>
            <person name="Wang Y."/>
            <person name="Ye J."/>
            <person name="Ju F."/>
            <person name="Liu L."/>
            <person name="Boyd J.A."/>
            <person name="Deng Y."/>
            <person name="Parks D.H."/>
            <person name="Jiang X."/>
            <person name="Yin X."/>
            <person name="Woodcroft B.J."/>
            <person name="Tyson G.W."/>
            <person name="Hugenholtz P."/>
            <person name="Polz M.F."/>
            <person name="Zhang T."/>
        </authorList>
    </citation>
    <scope>NUCLEOTIDE SEQUENCE</scope>
    <source>
        <strain evidence="1">HKST-UBA10</strain>
    </source>
</reference>
<comment type="caution">
    <text evidence="1">The sequence shown here is derived from an EMBL/GenBank/DDBJ whole genome shotgun (WGS) entry which is preliminary data.</text>
</comment>
<dbReference type="Proteomes" id="UP000782843">
    <property type="component" value="Unassembled WGS sequence"/>
</dbReference>
<dbReference type="EMBL" id="JAGQLG010000119">
    <property type="protein sequence ID" value="MCA9382367.1"/>
    <property type="molecule type" value="Genomic_DNA"/>
</dbReference>
<proteinExistence type="predicted"/>
<gene>
    <name evidence="1" type="ORF">KC660_03100</name>
</gene>
<dbReference type="AlphaFoldDB" id="A0A955L3W7"/>
<accession>A0A955L3W7</accession>